<protein>
    <submittedName>
        <fullName evidence="5">PAS domain-containing protein</fullName>
    </submittedName>
</protein>
<dbReference type="Gene3D" id="3.40.50.720">
    <property type="entry name" value="NAD(P)-binding Rossmann-like Domain"/>
    <property type="match status" value="1"/>
</dbReference>
<dbReference type="PRINTS" id="PR00077">
    <property type="entry name" value="GPDHDRGNASE"/>
</dbReference>
<dbReference type="PROSITE" id="PS50112">
    <property type="entry name" value="PAS"/>
    <property type="match status" value="1"/>
</dbReference>
<sequence>MARVSAVTDLIETVRDADILLFIVPHQFIHKICSDMKGHVKPSAMGVTLIKGVSSDDSGEIRLISEEISEMLGLPMSALMGANLAREVAHGNFCESTLGCTEPRWGAILRSLFHTPNFRVNLVRDSHTVELCGALKNLEDLEKELLNGQRLQGPHTAAQVYRMLEKRNMLKE</sequence>
<name>A0A915JT50_ROMCU</name>
<dbReference type="GO" id="GO:0046168">
    <property type="term" value="P:glycerol-3-phosphate catabolic process"/>
    <property type="evidence" value="ECO:0007669"/>
    <property type="project" value="InterPro"/>
</dbReference>
<evidence type="ECO:0000256" key="1">
    <source>
        <dbReference type="ARBA" id="ARBA00023002"/>
    </source>
</evidence>
<dbReference type="InterPro" id="IPR013328">
    <property type="entry name" value="6PGD_dom2"/>
</dbReference>
<reference evidence="5" key="1">
    <citation type="submission" date="2022-11" db="UniProtKB">
        <authorList>
            <consortium name="WormBaseParasite"/>
        </authorList>
    </citation>
    <scope>IDENTIFICATION</scope>
</reference>
<accession>A0A915JT50</accession>
<evidence type="ECO:0000256" key="2">
    <source>
        <dbReference type="ARBA" id="ARBA00023027"/>
    </source>
</evidence>
<dbReference type="Gene3D" id="1.10.1040.10">
    <property type="entry name" value="N-(1-d-carboxylethyl)-l-norvaline Dehydrogenase, domain 2"/>
    <property type="match status" value="1"/>
</dbReference>
<organism evidence="4 5">
    <name type="scientific">Romanomermis culicivorax</name>
    <name type="common">Nematode worm</name>
    <dbReference type="NCBI Taxonomy" id="13658"/>
    <lineage>
        <taxon>Eukaryota</taxon>
        <taxon>Metazoa</taxon>
        <taxon>Ecdysozoa</taxon>
        <taxon>Nematoda</taxon>
        <taxon>Enoplea</taxon>
        <taxon>Dorylaimia</taxon>
        <taxon>Mermithida</taxon>
        <taxon>Mermithoidea</taxon>
        <taxon>Mermithidae</taxon>
        <taxon>Romanomermis</taxon>
    </lineage>
</organism>
<dbReference type="WBParaSite" id="nRc.2.0.1.t29293-RA">
    <property type="protein sequence ID" value="nRc.2.0.1.t29293-RA"/>
    <property type="gene ID" value="nRc.2.0.1.g29293"/>
</dbReference>
<dbReference type="PANTHER" id="PTHR11728">
    <property type="entry name" value="GLYCEROL-3-PHOSPHATE DEHYDROGENASE"/>
    <property type="match status" value="1"/>
</dbReference>
<evidence type="ECO:0000313" key="4">
    <source>
        <dbReference type="Proteomes" id="UP000887565"/>
    </source>
</evidence>
<keyword evidence="2" id="KW-0520">NAD</keyword>
<dbReference type="GO" id="GO:0051287">
    <property type="term" value="F:NAD binding"/>
    <property type="evidence" value="ECO:0007669"/>
    <property type="project" value="InterPro"/>
</dbReference>
<dbReference type="InterPro" id="IPR036291">
    <property type="entry name" value="NAD(P)-bd_dom_sf"/>
</dbReference>
<proteinExistence type="predicted"/>
<dbReference type="AlphaFoldDB" id="A0A915JT50"/>
<evidence type="ECO:0000259" key="3">
    <source>
        <dbReference type="PROSITE" id="PS50112"/>
    </source>
</evidence>
<dbReference type="Proteomes" id="UP000887565">
    <property type="component" value="Unplaced"/>
</dbReference>
<dbReference type="GO" id="GO:0016616">
    <property type="term" value="F:oxidoreductase activity, acting on the CH-OH group of donors, NAD or NADP as acceptor"/>
    <property type="evidence" value="ECO:0007669"/>
    <property type="project" value="InterPro"/>
</dbReference>
<dbReference type="InterPro" id="IPR011128">
    <property type="entry name" value="G3P_DH_NAD-dep_N"/>
</dbReference>
<evidence type="ECO:0000313" key="5">
    <source>
        <dbReference type="WBParaSite" id="nRc.2.0.1.t29293-RA"/>
    </source>
</evidence>
<dbReference type="SUPFAM" id="SSF51735">
    <property type="entry name" value="NAD(P)-binding Rossmann-fold domains"/>
    <property type="match status" value="1"/>
</dbReference>
<dbReference type="InterPro" id="IPR006168">
    <property type="entry name" value="G3P_DH_NAD-dep"/>
</dbReference>
<keyword evidence="4" id="KW-1185">Reference proteome</keyword>
<dbReference type="PANTHER" id="PTHR11728:SF8">
    <property type="entry name" value="GLYCEROL-3-PHOSPHATE DEHYDROGENASE [NAD(+)]-RELATED"/>
    <property type="match status" value="1"/>
</dbReference>
<dbReference type="GO" id="GO:0005829">
    <property type="term" value="C:cytosol"/>
    <property type="evidence" value="ECO:0007669"/>
    <property type="project" value="TreeGrafter"/>
</dbReference>
<feature type="domain" description="PAS" evidence="3">
    <location>
        <begin position="56"/>
        <end position="90"/>
    </location>
</feature>
<dbReference type="InterPro" id="IPR000014">
    <property type="entry name" value="PAS"/>
</dbReference>
<keyword evidence="1" id="KW-0560">Oxidoreductase</keyword>
<dbReference type="Pfam" id="PF01210">
    <property type="entry name" value="NAD_Gly3P_dh_N"/>
    <property type="match status" value="1"/>
</dbReference>